<evidence type="ECO:0000313" key="3">
    <source>
        <dbReference type="EMBL" id="CAG6392401.1"/>
    </source>
</evidence>
<keyword evidence="2" id="KW-0472">Membrane</keyword>
<keyword evidence="4" id="KW-1185">Reference proteome</keyword>
<keyword evidence="2" id="KW-1133">Transmembrane helix</keyword>
<feature type="region of interest" description="Disordered" evidence="1">
    <location>
        <begin position="83"/>
        <end position="104"/>
    </location>
</feature>
<reference evidence="3" key="1">
    <citation type="submission" date="2021-05" db="EMBL/GenBank/DDBJ databases">
        <authorList>
            <person name="Arsene-Ploetze F."/>
        </authorList>
    </citation>
    <scope>NUCLEOTIDE SEQUENCE</scope>
    <source>
        <strain evidence="3">DSM 42138</strain>
    </source>
</reference>
<dbReference type="RefSeq" id="WP_251486773.1">
    <property type="nucleotide sequence ID" value="NZ_CAJSLV010000044.1"/>
</dbReference>
<proteinExistence type="predicted"/>
<sequence>MQDIGGEARRDAGQDWQARPALLFEPELVSSSVAPPPEPYRPMARSRLTLVIAAAAVLGVLAGAGAGYQVQRGRKPTPLPPLVAAAPAQPEGAAPARPAPKPADDRNAVYEADLLKLILPTPKGAEQRERHWVSQAEEADKYYDPASEYGELGQNGFRRAAVARWSVGKPKATDTEISLTQFRDDQSPYTAQMLRENEDGDGGHQDYATPIPGTEDGEVMPSAEPYGEKGGLKVYVGMGLARVGNIYVEVYVTGVRPVSRNAVLSVITKQLERM</sequence>
<feature type="transmembrane region" description="Helical" evidence="2">
    <location>
        <begin position="48"/>
        <end position="68"/>
    </location>
</feature>
<comment type="caution">
    <text evidence="3">The sequence shown here is derived from an EMBL/GenBank/DDBJ whole genome shotgun (WGS) entry which is preliminary data.</text>
</comment>
<evidence type="ECO:0000313" key="4">
    <source>
        <dbReference type="Proteomes" id="UP001152519"/>
    </source>
</evidence>
<keyword evidence="2" id="KW-0812">Transmembrane</keyword>
<dbReference type="EMBL" id="CAJSLV010000044">
    <property type="protein sequence ID" value="CAG6392401.1"/>
    <property type="molecule type" value="Genomic_DNA"/>
</dbReference>
<organism evidence="3 4">
    <name type="scientific">Actinacidiphila cocklensis</name>
    <dbReference type="NCBI Taxonomy" id="887465"/>
    <lineage>
        <taxon>Bacteria</taxon>
        <taxon>Bacillati</taxon>
        <taxon>Actinomycetota</taxon>
        <taxon>Actinomycetes</taxon>
        <taxon>Kitasatosporales</taxon>
        <taxon>Streptomycetaceae</taxon>
        <taxon>Actinacidiphila</taxon>
    </lineage>
</organism>
<evidence type="ECO:0000256" key="1">
    <source>
        <dbReference type="SAM" id="MobiDB-lite"/>
    </source>
</evidence>
<name>A0A9W4DJ81_9ACTN</name>
<feature type="compositionally biased region" description="Low complexity" evidence="1">
    <location>
        <begin position="83"/>
        <end position="96"/>
    </location>
</feature>
<accession>A0A9W4DJ81</accession>
<evidence type="ECO:0000256" key="2">
    <source>
        <dbReference type="SAM" id="Phobius"/>
    </source>
</evidence>
<feature type="region of interest" description="Disordered" evidence="1">
    <location>
        <begin position="195"/>
        <end position="217"/>
    </location>
</feature>
<dbReference type="Proteomes" id="UP001152519">
    <property type="component" value="Unassembled WGS sequence"/>
</dbReference>
<gene>
    <name evidence="3" type="ORF">SCOCK_160183</name>
</gene>
<dbReference type="AlphaFoldDB" id="A0A9W4DJ81"/>
<feature type="compositionally biased region" description="Basic and acidic residues" evidence="1">
    <location>
        <begin position="195"/>
        <end position="204"/>
    </location>
</feature>
<protein>
    <submittedName>
        <fullName evidence="3">Uncharacterized protein</fullName>
    </submittedName>
</protein>